<keyword evidence="1" id="KW-0472">Membrane</keyword>
<evidence type="ECO:0000313" key="2">
    <source>
        <dbReference type="EMBL" id="ORX84300.1"/>
    </source>
</evidence>
<reference evidence="2 3" key="2">
    <citation type="submission" date="2016-08" db="EMBL/GenBank/DDBJ databases">
        <title>Pervasive Adenine N6-methylation of Active Genes in Fungi.</title>
        <authorList>
            <consortium name="DOE Joint Genome Institute"/>
            <person name="Mondo S.J."/>
            <person name="Dannebaum R.O."/>
            <person name="Kuo R.C."/>
            <person name="Labutti K."/>
            <person name="Haridas S."/>
            <person name="Kuo A."/>
            <person name="Salamov A."/>
            <person name="Ahrendt S.R."/>
            <person name="Lipzen A."/>
            <person name="Sullivan W."/>
            <person name="Andreopoulos W.B."/>
            <person name="Clum A."/>
            <person name="Lindquist E."/>
            <person name="Daum C."/>
            <person name="Ramamoorthy G.K."/>
            <person name="Gryganskyi A."/>
            <person name="Culley D."/>
            <person name="Magnuson J.K."/>
            <person name="James T.Y."/>
            <person name="O'Malley M.A."/>
            <person name="Stajich J.E."/>
            <person name="Spatafora J.W."/>
            <person name="Visel A."/>
            <person name="Grigoriev I.V."/>
        </authorList>
    </citation>
    <scope>NUCLEOTIDE SEQUENCE [LARGE SCALE GENOMIC DNA]</scope>
    <source>
        <strain evidence="2 3">S4</strain>
    </source>
</reference>
<proteinExistence type="predicted"/>
<comment type="caution">
    <text evidence="2">The sequence shown here is derived from an EMBL/GenBank/DDBJ whole genome shotgun (WGS) entry which is preliminary data.</text>
</comment>
<feature type="transmembrane region" description="Helical" evidence="1">
    <location>
        <begin position="253"/>
        <end position="273"/>
    </location>
</feature>
<dbReference type="OrthoDB" id="2143908at2759"/>
<organism evidence="2 3">
    <name type="scientific">Anaeromyces robustus</name>
    <dbReference type="NCBI Taxonomy" id="1754192"/>
    <lineage>
        <taxon>Eukaryota</taxon>
        <taxon>Fungi</taxon>
        <taxon>Fungi incertae sedis</taxon>
        <taxon>Chytridiomycota</taxon>
        <taxon>Chytridiomycota incertae sedis</taxon>
        <taxon>Neocallimastigomycetes</taxon>
        <taxon>Neocallimastigales</taxon>
        <taxon>Neocallimastigaceae</taxon>
        <taxon>Anaeromyces</taxon>
    </lineage>
</organism>
<evidence type="ECO:0000313" key="3">
    <source>
        <dbReference type="Proteomes" id="UP000193944"/>
    </source>
</evidence>
<protein>
    <submittedName>
        <fullName evidence="2">Uncharacterized protein</fullName>
    </submittedName>
</protein>
<reference evidence="2 3" key="1">
    <citation type="submission" date="2016-08" db="EMBL/GenBank/DDBJ databases">
        <title>A Parts List for Fungal Cellulosomes Revealed by Comparative Genomics.</title>
        <authorList>
            <consortium name="DOE Joint Genome Institute"/>
            <person name="Haitjema C.H."/>
            <person name="Gilmore S.P."/>
            <person name="Henske J.K."/>
            <person name="Solomon K.V."/>
            <person name="De Groot R."/>
            <person name="Kuo A."/>
            <person name="Mondo S.J."/>
            <person name="Salamov A.A."/>
            <person name="Labutti K."/>
            <person name="Zhao Z."/>
            <person name="Chiniquy J."/>
            <person name="Barry K."/>
            <person name="Brewer H.M."/>
            <person name="Purvine S.O."/>
            <person name="Wright A.T."/>
            <person name="Boxma B."/>
            <person name="Van Alen T."/>
            <person name="Hackstein J.H."/>
            <person name="Baker S.E."/>
            <person name="Grigoriev I.V."/>
            <person name="O'Malley M.A."/>
        </authorList>
    </citation>
    <scope>NUCLEOTIDE SEQUENCE [LARGE SCALE GENOMIC DNA]</scope>
    <source>
        <strain evidence="2 3">S4</strain>
    </source>
</reference>
<accession>A0A1Y1XEV5</accession>
<dbReference type="EMBL" id="MCFG01000055">
    <property type="protein sequence ID" value="ORX84300.1"/>
    <property type="molecule type" value="Genomic_DNA"/>
</dbReference>
<feature type="transmembrane region" description="Helical" evidence="1">
    <location>
        <begin position="169"/>
        <end position="188"/>
    </location>
</feature>
<feature type="transmembrane region" description="Helical" evidence="1">
    <location>
        <begin position="209"/>
        <end position="228"/>
    </location>
</feature>
<sequence>MDYKNETLINNYLFNYGESNYLLNNNTTEIPFYENYHEKESLYRFHPNSATCYGKEYTNVIMGVSGQFHDSDCYTFIIQFIIVSLMYINVGRGKYWLLLFLASLAGIFGAFVENTTLGFICQVKTRNTSYNNVFSFLLNEIFWITNEYSVPLLNLIKMQAFSEVKLTKYITYIIFLLALPFMVFRFLIGYNRMTRGYLLDSDIRAYHSGAFGVMAAADILCTITILYFSRKTNNDILQGQASNIKHHVKRSSYTILIIVDIVSFVLCVLELIADTGPLKDKISTQFVVPFHCLKNSFALILATDAVIFKYGVNSEYAGYGSSGHGAHGNRSGSYGYQLNSGRKYSNHSYDITYTNDTTYPSLPNMSSSSLNVMGNGNGKSYNTNNNSPTNATNNNYNNYNNYGNNGKSGNEPMANVTPYNYPTFDMDMYAKSSNKNKTIIKNFTNIKTQTIVEDLSNHQKRDIDYQPNQTFGFLNK</sequence>
<keyword evidence="1" id="KW-0812">Transmembrane</keyword>
<feature type="transmembrane region" description="Helical" evidence="1">
    <location>
        <begin position="73"/>
        <end position="90"/>
    </location>
</feature>
<name>A0A1Y1XEV5_9FUNG</name>
<gene>
    <name evidence="2" type="ORF">BCR32DRAFT_131785</name>
</gene>
<keyword evidence="3" id="KW-1185">Reference proteome</keyword>
<evidence type="ECO:0000256" key="1">
    <source>
        <dbReference type="SAM" id="Phobius"/>
    </source>
</evidence>
<feature type="transmembrane region" description="Helical" evidence="1">
    <location>
        <begin position="132"/>
        <end position="149"/>
    </location>
</feature>
<keyword evidence="1" id="KW-1133">Transmembrane helix</keyword>
<dbReference type="AlphaFoldDB" id="A0A1Y1XEV5"/>
<dbReference type="Proteomes" id="UP000193944">
    <property type="component" value="Unassembled WGS sequence"/>
</dbReference>
<feature type="transmembrane region" description="Helical" evidence="1">
    <location>
        <begin position="96"/>
        <end position="120"/>
    </location>
</feature>